<protein>
    <recommendedName>
        <fullName evidence="6">Steroid 5-alpha reductase C-terminal domain-containing protein</fullName>
    </recommendedName>
</protein>
<keyword evidence="3" id="KW-0732">Signal</keyword>
<evidence type="ECO:0000256" key="2">
    <source>
        <dbReference type="SAM" id="Phobius"/>
    </source>
</evidence>
<dbReference type="PANTHER" id="PTHR32251">
    <property type="entry name" value="3-OXO-5-ALPHA-STEROID 4-DEHYDROGENASE"/>
    <property type="match status" value="1"/>
</dbReference>
<dbReference type="Pfam" id="PF06966">
    <property type="entry name" value="DUF1295"/>
    <property type="match status" value="1"/>
</dbReference>
<dbReference type="EMBL" id="JBGBPQ010000004">
    <property type="protein sequence ID" value="KAL1525704.1"/>
    <property type="molecule type" value="Genomic_DNA"/>
</dbReference>
<dbReference type="InterPro" id="IPR010721">
    <property type="entry name" value="UstE-like"/>
</dbReference>
<dbReference type="PANTHER" id="PTHR32251:SF17">
    <property type="entry name" value="STEROID 5-ALPHA REDUCTASE C-TERMINAL DOMAIN-CONTAINING PROTEIN"/>
    <property type="match status" value="1"/>
</dbReference>
<feature type="signal peptide" evidence="3">
    <location>
        <begin position="1"/>
        <end position="17"/>
    </location>
</feature>
<comment type="caution">
    <text evidence="4">The sequence shown here is derived from an EMBL/GenBank/DDBJ whole genome shotgun (WGS) entry which is preliminary data.</text>
</comment>
<feature type="transmembrane region" description="Helical" evidence="2">
    <location>
        <begin position="110"/>
        <end position="128"/>
    </location>
</feature>
<name>A0AB34JU00_PRYPA</name>
<reference evidence="4 5" key="1">
    <citation type="journal article" date="2024" name="Science">
        <title>Giant polyketide synthase enzymes in the biosynthesis of giant marine polyether toxins.</title>
        <authorList>
            <person name="Fallon T.R."/>
            <person name="Shende V.V."/>
            <person name="Wierzbicki I.H."/>
            <person name="Pendleton A.L."/>
            <person name="Watervoot N.F."/>
            <person name="Auber R.P."/>
            <person name="Gonzalez D.J."/>
            <person name="Wisecaver J.H."/>
            <person name="Moore B.S."/>
        </authorList>
    </citation>
    <scope>NUCLEOTIDE SEQUENCE [LARGE SCALE GENOMIC DNA]</scope>
    <source>
        <strain evidence="4 5">12B1</strain>
    </source>
</reference>
<dbReference type="Proteomes" id="UP001515480">
    <property type="component" value="Unassembled WGS sequence"/>
</dbReference>
<feature type="transmembrane region" description="Helical" evidence="2">
    <location>
        <begin position="79"/>
        <end position="98"/>
    </location>
</feature>
<feature type="region of interest" description="Disordered" evidence="1">
    <location>
        <begin position="19"/>
        <end position="40"/>
    </location>
</feature>
<accession>A0AB34JU00</accession>
<keyword evidence="2" id="KW-0472">Membrane</keyword>
<feature type="compositionally biased region" description="Low complexity" evidence="1">
    <location>
        <begin position="19"/>
        <end position="36"/>
    </location>
</feature>
<evidence type="ECO:0000313" key="4">
    <source>
        <dbReference type="EMBL" id="KAL1525704.1"/>
    </source>
</evidence>
<keyword evidence="5" id="KW-1185">Reference proteome</keyword>
<organism evidence="4 5">
    <name type="scientific">Prymnesium parvum</name>
    <name type="common">Toxic golden alga</name>
    <dbReference type="NCBI Taxonomy" id="97485"/>
    <lineage>
        <taxon>Eukaryota</taxon>
        <taxon>Haptista</taxon>
        <taxon>Haptophyta</taxon>
        <taxon>Prymnesiophyceae</taxon>
        <taxon>Prymnesiales</taxon>
        <taxon>Prymnesiaceae</taxon>
        <taxon>Prymnesium</taxon>
    </lineage>
</organism>
<feature type="transmembrane region" description="Helical" evidence="2">
    <location>
        <begin position="177"/>
        <end position="195"/>
    </location>
</feature>
<evidence type="ECO:0000313" key="5">
    <source>
        <dbReference type="Proteomes" id="UP001515480"/>
    </source>
</evidence>
<evidence type="ECO:0000256" key="1">
    <source>
        <dbReference type="SAM" id="MobiDB-lite"/>
    </source>
</evidence>
<keyword evidence="2" id="KW-1133">Transmembrane helix</keyword>
<keyword evidence="2" id="KW-0812">Transmembrane</keyword>
<feature type="transmembrane region" description="Helical" evidence="2">
    <location>
        <begin position="148"/>
        <end position="170"/>
    </location>
</feature>
<evidence type="ECO:0008006" key="6">
    <source>
        <dbReference type="Google" id="ProtNLM"/>
    </source>
</evidence>
<evidence type="ECO:0000256" key="3">
    <source>
        <dbReference type="SAM" id="SignalP"/>
    </source>
</evidence>
<gene>
    <name evidence="4" type="ORF">AB1Y20_020550</name>
</gene>
<dbReference type="AlphaFoldDB" id="A0AB34JU00"/>
<sequence>MGLVCLLLHLAASSALAREPTMRRSPAPRGSPVSSPSPVPFKRGGVPSMAMAMGPLAKSAAIFGAANALGFGVSVSTNWHYHLDLIGTGVFAVSALLVRAAGRAQQASACAVSLWALKLASFLFVRVLKLKRDARLEGLLATTSGAASFWFVSFLWGFVVSLPHTIAAGVPAAVQPALGPTSALGVAMFAAGLTLETAADAQKWMFKGDPANAGQFCNVGVWKLTQHPNWFGNLLLWTGILVINLPALVARTPGSPSWRRYWRLALAALSPLFLWKLFDAQASGSLESAAVAVAKYKDVPGYKEYVEMTPQLFPTFKSFLTFLTK</sequence>
<proteinExistence type="predicted"/>
<feature type="chain" id="PRO_5044258496" description="Steroid 5-alpha reductase C-terminal domain-containing protein" evidence="3">
    <location>
        <begin position="18"/>
        <end position="325"/>
    </location>
</feature>
<dbReference type="Gene3D" id="1.20.120.1630">
    <property type="match status" value="1"/>
</dbReference>
<feature type="transmembrane region" description="Helical" evidence="2">
    <location>
        <begin position="230"/>
        <end position="249"/>
    </location>
</feature>
<dbReference type="GO" id="GO:0016020">
    <property type="term" value="C:membrane"/>
    <property type="evidence" value="ECO:0007669"/>
    <property type="project" value="TreeGrafter"/>
</dbReference>